<comment type="caution">
    <text evidence="1">The sequence shown here is derived from an EMBL/GenBank/DDBJ whole genome shotgun (WGS) entry which is preliminary data.</text>
</comment>
<dbReference type="EMBL" id="JARJLG010000017">
    <property type="protein sequence ID" value="KAJ7773710.1"/>
    <property type="molecule type" value="Genomic_DNA"/>
</dbReference>
<organism evidence="1 2">
    <name type="scientific">Mycena maculata</name>
    <dbReference type="NCBI Taxonomy" id="230809"/>
    <lineage>
        <taxon>Eukaryota</taxon>
        <taxon>Fungi</taxon>
        <taxon>Dikarya</taxon>
        <taxon>Basidiomycota</taxon>
        <taxon>Agaricomycotina</taxon>
        <taxon>Agaricomycetes</taxon>
        <taxon>Agaricomycetidae</taxon>
        <taxon>Agaricales</taxon>
        <taxon>Marasmiineae</taxon>
        <taxon>Mycenaceae</taxon>
        <taxon>Mycena</taxon>
    </lineage>
</organism>
<keyword evidence="2" id="KW-1185">Reference proteome</keyword>
<evidence type="ECO:0000313" key="1">
    <source>
        <dbReference type="EMBL" id="KAJ7773710.1"/>
    </source>
</evidence>
<sequence>MRYQASITVYFDYVDVRPVLPRPERQASRPTPVVRPLKQSSLPDFFIPPPPPYGTLRWFDKYCGRPTPGTPHLVDPYLPLNNNSPLEFSAADLHNARIHCRGPTGRPGVVGHSVFRTVPRSIRGRAIPDSGNRGIFWGNVSELMDLGRERGNGCTCPPAWIIHPARIIDKINPEHGSRLNLPGDFRLRIMPQPGLQRINPFRDHPIKERINRKISKGFRQRRD</sequence>
<dbReference type="Proteomes" id="UP001215280">
    <property type="component" value="Unassembled WGS sequence"/>
</dbReference>
<protein>
    <submittedName>
        <fullName evidence="1">Uncharacterized protein</fullName>
    </submittedName>
</protein>
<gene>
    <name evidence="1" type="ORF">DFH07DRAFT_767654</name>
</gene>
<reference evidence="1" key="1">
    <citation type="submission" date="2023-03" db="EMBL/GenBank/DDBJ databases">
        <title>Massive genome expansion in bonnet fungi (Mycena s.s.) driven by repeated elements and novel gene families across ecological guilds.</title>
        <authorList>
            <consortium name="Lawrence Berkeley National Laboratory"/>
            <person name="Harder C.B."/>
            <person name="Miyauchi S."/>
            <person name="Viragh M."/>
            <person name="Kuo A."/>
            <person name="Thoen E."/>
            <person name="Andreopoulos B."/>
            <person name="Lu D."/>
            <person name="Skrede I."/>
            <person name="Drula E."/>
            <person name="Henrissat B."/>
            <person name="Morin E."/>
            <person name="Kohler A."/>
            <person name="Barry K."/>
            <person name="LaButti K."/>
            <person name="Morin E."/>
            <person name="Salamov A."/>
            <person name="Lipzen A."/>
            <person name="Mereny Z."/>
            <person name="Hegedus B."/>
            <person name="Baldrian P."/>
            <person name="Stursova M."/>
            <person name="Weitz H."/>
            <person name="Taylor A."/>
            <person name="Grigoriev I.V."/>
            <person name="Nagy L.G."/>
            <person name="Martin F."/>
            <person name="Kauserud H."/>
        </authorList>
    </citation>
    <scope>NUCLEOTIDE SEQUENCE</scope>
    <source>
        <strain evidence="1">CBHHK188m</strain>
    </source>
</reference>
<name>A0AAD7NTC3_9AGAR</name>
<proteinExistence type="predicted"/>
<evidence type="ECO:0000313" key="2">
    <source>
        <dbReference type="Proteomes" id="UP001215280"/>
    </source>
</evidence>
<dbReference type="AlphaFoldDB" id="A0AAD7NTC3"/>
<accession>A0AAD7NTC3</accession>